<evidence type="ECO:0000313" key="9">
    <source>
        <dbReference type="EMBL" id="CAG8624105.1"/>
    </source>
</evidence>
<dbReference type="AlphaFoldDB" id="A0A9N9GSZ0"/>
<feature type="transmembrane region" description="Helical" evidence="7">
    <location>
        <begin position="428"/>
        <end position="447"/>
    </location>
</feature>
<feature type="transmembrane region" description="Helical" evidence="7">
    <location>
        <begin position="195"/>
        <end position="217"/>
    </location>
</feature>
<evidence type="ECO:0000256" key="1">
    <source>
        <dbReference type="ARBA" id="ARBA00004141"/>
    </source>
</evidence>
<keyword evidence="4 7" id="KW-0812">Transmembrane</keyword>
<dbReference type="InterPro" id="IPR005829">
    <property type="entry name" value="Sugar_transporter_CS"/>
</dbReference>
<evidence type="ECO:0000256" key="4">
    <source>
        <dbReference type="ARBA" id="ARBA00022692"/>
    </source>
</evidence>
<proteinExistence type="inferred from homology"/>
<dbReference type="OrthoDB" id="4540492at2759"/>
<dbReference type="PROSITE" id="PS50850">
    <property type="entry name" value="MFS"/>
    <property type="match status" value="1"/>
</dbReference>
<accession>A0A9N9GSZ0</accession>
<feature type="transmembrane region" description="Helical" evidence="7">
    <location>
        <begin position="292"/>
        <end position="315"/>
    </location>
</feature>
<evidence type="ECO:0000256" key="2">
    <source>
        <dbReference type="ARBA" id="ARBA00010992"/>
    </source>
</evidence>
<evidence type="ECO:0000256" key="3">
    <source>
        <dbReference type="ARBA" id="ARBA00022448"/>
    </source>
</evidence>
<dbReference type="Proteomes" id="UP000789508">
    <property type="component" value="Unassembled WGS sequence"/>
</dbReference>
<evidence type="ECO:0000259" key="8">
    <source>
        <dbReference type="PROSITE" id="PS50850"/>
    </source>
</evidence>
<dbReference type="SUPFAM" id="SSF103473">
    <property type="entry name" value="MFS general substrate transporter"/>
    <property type="match status" value="1"/>
</dbReference>
<protein>
    <submittedName>
        <fullName evidence="9">1290_t:CDS:1</fullName>
    </submittedName>
</protein>
<dbReference type="EMBL" id="CAJVPS010006328">
    <property type="protein sequence ID" value="CAG8624105.1"/>
    <property type="molecule type" value="Genomic_DNA"/>
</dbReference>
<organism evidence="9 10">
    <name type="scientific">Ambispora leptoticha</name>
    <dbReference type="NCBI Taxonomy" id="144679"/>
    <lineage>
        <taxon>Eukaryota</taxon>
        <taxon>Fungi</taxon>
        <taxon>Fungi incertae sedis</taxon>
        <taxon>Mucoromycota</taxon>
        <taxon>Glomeromycotina</taxon>
        <taxon>Glomeromycetes</taxon>
        <taxon>Archaeosporales</taxon>
        <taxon>Ambisporaceae</taxon>
        <taxon>Ambispora</taxon>
    </lineage>
</organism>
<keyword evidence="3" id="KW-0813">Transport</keyword>
<keyword evidence="6 7" id="KW-0472">Membrane</keyword>
<keyword evidence="5 7" id="KW-1133">Transmembrane helix</keyword>
<feature type="transmembrane region" description="Helical" evidence="7">
    <location>
        <begin position="77"/>
        <end position="98"/>
    </location>
</feature>
<gene>
    <name evidence="9" type="ORF">ALEPTO_LOCUS9089</name>
</gene>
<keyword evidence="10" id="KW-1185">Reference proteome</keyword>
<feature type="transmembrane region" description="Helical" evidence="7">
    <location>
        <begin position="361"/>
        <end position="386"/>
    </location>
</feature>
<feature type="transmembrane region" description="Helical" evidence="7">
    <location>
        <begin position="167"/>
        <end position="189"/>
    </location>
</feature>
<dbReference type="InterPro" id="IPR020846">
    <property type="entry name" value="MFS_dom"/>
</dbReference>
<dbReference type="Gene3D" id="1.20.1250.20">
    <property type="entry name" value="MFS general substrate transporter like domains"/>
    <property type="match status" value="1"/>
</dbReference>
<comment type="caution">
    <text evidence="9">The sequence shown here is derived from an EMBL/GenBank/DDBJ whole genome shotgun (WGS) entry which is preliminary data.</text>
</comment>
<name>A0A9N9GSZ0_9GLOM</name>
<dbReference type="InterPro" id="IPR036259">
    <property type="entry name" value="MFS_trans_sf"/>
</dbReference>
<dbReference type="InterPro" id="IPR005828">
    <property type="entry name" value="MFS_sugar_transport-like"/>
</dbReference>
<dbReference type="PROSITE" id="PS00217">
    <property type="entry name" value="SUGAR_TRANSPORT_2"/>
    <property type="match status" value="1"/>
</dbReference>
<dbReference type="PRINTS" id="PR00171">
    <property type="entry name" value="SUGRTRNSPORT"/>
</dbReference>
<dbReference type="InterPro" id="IPR003663">
    <property type="entry name" value="Sugar/inositol_transpt"/>
</dbReference>
<evidence type="ECO:0000256" key="7">
    <source>
        <dbReference type="SAM" id="Phobius"/>
    </source>
</evidence>
<feature type="transmembrane region" description="Helical" evidence="7">
    <location>
        <begin position="20"/>
        <end position="40"/>
    </location>
</feature>
<dbReference type="InterPro" id="IPR045263">
    <property type="entry name" value="GLUT"/>
</dbReference>
<evidence type="ECO:0000256" key="6">
    <source>
        <dbReference type="ARBA" id="ARBA00023136"/>
    </source>
</evidence>
<feature type="transmembrane region" description="Helical" evidence="7">
    <location>
        <begin position="327"/>
        <end position="349"/>
    </location>
</feature>
<evidence type="ECO:0000313" key="10">
    <source>
        <dbReference type="Proteomes" id="UP000789508"/>
    </source>
</evidence>
<evidence type="ECO:0000256" key="5">
    <source>
        <dbReference type="ARBA" id="ARBA00022989"/>
    </source>
</evidence>
<dbReference type="PANTHER" id="PTHR23503">
    <property type="entry name" value="SOLUTE CARRIER FAMILY 2"/>
    <property type="match status" value="1"/>
</dbReference>
<comment type="similarity">
    <text evidence="2">Belongs to the major facilitator superfamily. Sugar transporter (TC 2.A.1.1) family.</text>
</comment>
<feature type="transmembrane region" description="Helical" evidence="7">
    <location>
        <begin position="134"/>
        <end position="155"/>
    </location>
</feature>
<feature type="transmembrane region" description="Helical" evidence="7">
    <location>
        <begin position="398"/>
        <end position="421"/>
    </location>
</feature>
<sequence>SLNKMSIPPEQDRRTLPDSINANLPTYCLFVAFVSVLTSFQNGWNTGVTNVPEHVIRGCENKSGKNWLPDCLPMNNLLWGFAVGSYALGGLIGGLFAGHLQTKFGRRRTLMVNNVNFLLGALILGITVHPSMFAIGRLVIGIGSGIGTVTVPTYLGEIATINARGFFGTINQIFIIIGIVVTQAIGFSLEFIPGWRILLALTAAPALAQILLLPFCVESPRYLVSQHKIDEAKEALRRLRHGFSIEKEFDEIVEGQREIEVEEASEGRENKITIRKSLTFVELFKERPSRKMALICLGLSALQQLCGINGILVYSNEIFSNAFHEKAKYATIGIGVITLIATISSLGLIDKKGRRPLLLSSEIGISVIIFFVASFSIGLGPIPFLIIPELAPTHSVSATASAAMGLNWFCNFVVGLVFPVLREILQSWTFLVFAIIASVGFVLTYMFPETKGRSIESISREVRGDVVILGDNVKTSDMSSLNPNLMPKATKIPATVSNVPATKVQSSQDEIEKELTACFIRKNVPTNKIIFKSKLVSTKISTMMLSIPELTTGV</sequence>
<comment type="subcellular location">
    <subcellularLocation>
        <location evidence="1">Membrane</location>
        <topology evidence="1">Multi-pass membrane protein</topology>
    </subcellularLocation>
</comment>
<feature type="non-terminal residue" evidence="9">
    <location>
        <position position="554"/>
    </location>
</feature>
<reference evidence="9" key="1">
    <citation type="submission" date="2021-06" db="EMBL/GenBank/DDBJ databases">
        <authorList>
            <person name="Kallberg Y."/>
            <person name="Tangrot J."/>
            <person name="Rosling A."/>
        </authorList>
    </citation>
    <scope>NUCLEOTIDE SEQUENCE</scope>
    <source>
        <strain evidence="9">FL130A</strain>
    </source>
</reference>
<feature type="transmembrane region" description="Helical" evidence="7">
    <location>
        <begin position="110"/>
        <end position="128"/>
    </location>
</feature>
<dbReference type="GO" id="GO:0016020">
    <property type="term" value="C:membrane"/>
    <property type="evidence" value="ECO:0007669"/>
    <property type="project" value="UniProtKB-SubCell"/>
</dbReference>
<dbReference type="PANTHER" id="PTHR23503:SF8">
    <property type="entry name" value="FACILITATED GLUCOSE TRANSPORTER PROTEIN 1"/>
    <property type="match status" value="1"/>
</dbReference>
<dbReference type="Pfam" id="PF00083">
    <property type="entry name" value="Sugar_tr"/>
    <property type="match status" value="1"/>
</dbReference>
<dbReference type="GO" id="GO:0015149">
    <property type="term" value="F:hexose transmembrane transporter activity"/>
    <property type="evidence" value="ECO:0007669"/>
    <property type="project" value="TreeGrafter"/>
</dbReference>
<feature type="domain" description="Major facilitator superfamily (MFS) profile" evidence="8">
    <location>
        <begin position="31"/>
        <end position="452"/>
    </location>
</feature>